<accession>L0A6I5</accession>
<dbReference type="HOGENOM" id="CLU_2000166_0_0_0"/>
<dbReference type="RefSeq" id="WP_015231399.1">
    <property type="nucleotide sequence ID" value="NC_019789.1"/>
</dbReference>
<dbReference type="PATRIC" id="fig|937777.3.peg.4158"/>
<dbReference type="Proteomes" id="UP000010467">
    <property type="component" value="Plasmid pDEIPE01"/>
</dbReference>
<reference evidence="2" key="1">
    <citation type="submission" date="2012-03" db="EMBL/GenBank/DDBJ databases">
        <title>Complete sequence of plasmid 1 of Deinococcus peraridilitoris DSM 19664.</title>
        <authorList>
            <person name="Lucas S."/>
            <person name="Copeland A."/>
            <person name="Lapidus A."/>
            <person name="Glavina del Rio T."/>
            <person name="Dalin E."/>
            <person name="Tice H."/>
            <person name="Bruce D."/>
            <person name="Goodwin L."/>
            <person name="Pitluck S."/>
            <person name="Peters L."/>
            <person name="Mikhailova N."/>
            <person name="Lu M."/>
            <person name="Kyrpides N."/>
            <person name="Mavromatis K."/>
            <person name="Ivanova N."/>
            <person name="Brettin T."/>
            <person name="Detter J.C."/>
            <person name="Han C."/>
            <person name="Larimer F."/>
            <person name="Land M."/>
            <person name="Hauser L."/>
            <person name="Markowitz V."/>
            <person name="Cheng J.-F."/>
            <person name="Hugenholtz P."/>
            <person name="Woyke T."/>
            <person name="Wu D."/>
            <person name="Pukall R."/>
            <person name="Steenblock K."/>
            <person name="Brambilla E."/>
            <person name="Klenk H.-P."/>
            <person name="Eisen J.A."/>
        </authorList>
    </citation>
    <scope>NUCLEOTIDE SEQUENCE [LARGE SCALE GENOMIC DNA]</scope>
    <source>
        <strain evidence="2">DSM 19664 / LMG 22246 / CIP 109416 / KR-200</strain>
        <plasmid evidence="2">Plasmid pDEIPE01</plasmid>
    </source>
</reference>
<evidence type="ECO:0000313" key="2">
    <source>
        <dbReference type="Proteomes" id="UP000010467"/>
    </source>
</evidence>
<protein>
    <submittedName>
        <fullName evidence="1">Uncharacterized protein</fullName>
    </submittedName>
</protein>
<name>L0A6I5_DEIPD</name>
<keyword evidence="2" id="KW-1185">Reference proteome</keyword>
<dbReference type="OrthoDB" id="3215124at2"/>
<dbReference type="EMBL" id="CP003383">
    <property type="protein sequence ID" value="AFZ69498.1"/>
    <property type="molecule type" value="Genomic_DNA"/>
</dbReference>
<sequence>MTAASYPRNEVLQLLSRQPLDYAGAVRALSPRYGPDAIEGAIFELLHDDSLTVERDVLRPTSRAATHITPWEYQAQQAQFIFQLVEKLNAAADDGWELVSITTESAGAFAAQVHVALLKRPRAK</sequence>
<keyword evidence="1" id="KW-0614">Plasmid</keyword>
<geneLocation type="plasmid" evidence="1 2">
    <name>pDEIPE01</name>
</geneLocation>
<gene>
    <name evidence="1" type="ordered locus">Deipe_4131</name>
</gene>
<dbReference type="KEGG" id="dpd:Deipe_4131"/>
<dbReference type="AlphaFoldDB" id="L0A6I5"/>
<evidence type="ECO:0000313" key="1">
    <source>
        <dbReference type="EMBL" id="AFZ69498.1"/>
    </source>
</evidence>
<organism evidence="1 2">
    <name type="scientific">Deinococcus peraridilitoris (strain DSM 19664 / LMG 22246 / CIP 109416 / KR-200)</name>
    <dbReference type="NCBI Taxonomy" id="937777"/>
    <lineage>
        <taxon>Bacteria</taxon>
        <taxon>Thermotogati</taxon>
        <taxon>Deinococcota</taxon>
        <taxon>Deinococci</taxon>
        <taxon>Deinococcales</taxon>
        <taxon>Deinococcaceae</taxon>
        <taxon>Deinococcus</taxon>
    </lineage>
</organism>
<proteinExistence type="predicted"/>